<accession>A0AAE3H4C0</accession>
<dbReference type="Proteomes" id="UP001204144">
    <property type="component" value="Unassembled WGS sequence"/>
</dbReference>
<dbReference type="GO" id="GO:0005524">
    <property type="term" value="F:ATP binding"/>
    <property type="evidence" value="ECO:0007669"/>
    <property type="project" value="UniProtKB-KW"/>
</dbReference>
<reference evidence="2 3" key="1">
    <citation type="submission" date="2018-11" db="EMBL/GenBank/DDBJ databases">
        <title>Novel bacteria species description.</title>
        <authorList>
            <person name="Han J.-H."/>
        </authorList>
    </citation>
    <scope>NUCLEOTIDE SEQUENCE [LARGE SCALE GENOMIC DNA]</scope>
    <source>
        <strain evidence="2 3">KCTC23259</strain>
    </source>
</reference>
<proteinExistence type="predicted"/>
<dbReference type="InterPro" id="IPR025420">
    <property type="entry name" value="DUF4143"/>
</dbReference>
<comment type="caution">
    <text evidence="2">The sequence shown here is derived from an EMBL/GenBank/DDBJ whole genome shotgun (WGS) entry which is preliminary data.</text>
</comment>
<keyword evidence="2" id="KW-0547">Nucleotide-binding</keyword>
<evidence type="ECO:0000313" key="2">
    <source>
        <dbReference type="EMBL" id="MCP9764929.1"/>
    </source>
</evidence>
<sequence>MIKRILEEKLKNRIDFKKAIIILGPRQVGKTTLIKNLANNINEKYTYFNGDEIETQNLWKLENINFLKQSFGNQKLILLDEAQRIENIDLICKLIIDAEEGYQLIITGSSSLDIANLTQEPLTGRKWEYNLYPISIEELLQHTNYLEILKNLNSYLVFGTYPEVVNHQKDAQEILKNLTSTYLYKDILALVSIKKPQILEKILTALAYQVGNEVSLSELSQTAGADVKTIESYIHLLEQSFVIYRLGTLSRNLRNEINKKKKVFFYDNGIRNALISNFSPITARNDIGALWENFLIMERKKLLAYHGFYGKTYFWRNKDKAEIDYVEEIDGKLYVFEFKWNPKEKVKFPPIFMENYRPKSSQIINKENFMAFLTVYPY</sequence>
<dbReference type="AlphaFoldDB" id="A0AAE3H4C0"/>
<dbReference type="PANTHER" id="PTHR43566:SF1">
    <property type="entry name" value="AAA+ ATPASE DOMAIN-CONTAINING PROTEIN"/>
    <property type="match status" value="1"/>
</dbReference>
<name>A0AAE3H4C0_9BACT</name>
<keyword evidence="3" id="KW-1185">Reference proteome</keyword>
<dbReference type="SUPFAM" id="SSF52540">
    <property type="entry name" value="P-loop containing nucleoside triphosphate hydrolases"/>
    <property type="match status" value="1"/>
</dbReference>
<dbReference type="InterPro" id="IPR041682">
    <property type="entry name" value="AAA_14"/>
</dbReference>
<evidence type="ECO:0000259" key="1">
    <source>
        <dbReference type="SMART" id="SM00382"/>
    </source>
</evidence>
<dbReference type="PANTHER" id="PTHR43566">
    <property type="entry name" value="CONSERVED PROTEIN"/>
    <property type="match status" value="1"/>
</dbReference>
<dbReference type="EMBL" id="RJUF01000177">
    <property type="protein sequence ID" value="MCP9764929.1"/>
    <property type="molecule type" value="Genomic_DNA"/>
</dbReference>
<dbReference type="Pfam" id="PF13173">
    <property type="entry name" value="AAA_14"/>
    <property type="match status" value="1"/>
</dbReference>
<protein>
    <submittedName>
        <fullName evidence="2">ATP-binding protein</fullName>
    </submittedName>
</protein>
<dbReference type="RefSeq" id="WP_255038611.1">
    <property type="nucleotide sequence ID" value="NZ_RJUF01000177.1"/>
</dbReference>
<dbReference type="Gene3D" id="3.40.50.300">
    <property type="entry name" value="P-loop containing nucleotide triphosphate hydrolases"/>
    <property type="match status" value="1"/>
</dbReference>
<dbReference type="InterPro" id="IPR027417">
    <property type="entry name" value="P-loop_NTPase"/>
</dbReference>
<evidence type="ECO:0000313" key="3">
    <source>
        <dbReference type="Proteomes" id="UP001204144"/>
    </source>
</evidence>
<feature type="domain" description="AAA+ ATPase" evidence="1">
    <location>
        <begin position="16"/>
        <end position="133"/>
    </location>
</feature>
<dbReference type="SMART" id="SM00382">
    <property type="entry name" value="AAA"/>
    <property type="match status" value="1"/>
</dbReference>
<organism evidence="2 3">
    <name type="scientific">Lacihabitans soyangensis</name>
    <dbReference type="NCBI Taxonomy" id="869394"/>
    <lineage>
        <taxon>Bacteria</taxon>
        <taxon>Pseudomonadati</taxon>
        <taxon>Bacteroidota</taxon>
        <taxon>Cytophagia</taxon>
        <taxon>Cytophagales</taxon>
        <taxon>Leadbetterellaceae</taxon>
        <taxon>Lacihabitans</taxon>
    </lineage>
</organism>
<dbReference type="Pfam" id="PF13635">
    <property type="entry name" value="DUF4143"/>
    <property type="match status" value="1"/>
</dbReference>
<dbReference type="InterPro" id="IPR003593">
    <property type="entry name" value="AAA+_ATPase"/>
</dbReference>
<keyword evidence="2" id="KW-0067">ATP-binding</keyword>
<gene>
    <name evidence="2" type="ORF">EGI31_18495</name>
</gene>